<name>A0A7C0Y9I2_DESA2</name>
<organism evidence="1">
    <name type="scientific">Desulfofervidus auxilii</name>
    <dbReference type="NCBI Taxonomy" id="1621989"/>
    <lineage>
        <taxon>Bacteria</taxon>
        <taxon>Pseudomonadati</taxon>
        <taxon>Thermodesulfobacteriota</taxon>
        <taxon>Candidatus Desulfofervidia</taxon>
        <taxon>Candidatus Desulfofervidales</taxon>
        <taxon>Candidatus Desulfofervidaceae</taxon>
        <taxon>Candidatus Desulfofervidus</taxon>
    </lineage>
</organism>
<dbReference type="EMBL" id="DRBS01000211">
    <property type="protein sequence ID" value="HDD44291.1"/>
    <property type="molecule type" value="Genomic_DNA"/>
</dbReference>
<reference evidence="1" key="1">
    <citation type="journal article" date="2020" name="mSystems">
        <title>Genome- and Community-Level Interaction Insights into Carbon Utilization and Element Cycling Functions of Hydrothermarchaeota in Hydrothermal Sediment.</title>
        <authorList>
            <person name="Zhou Z."/>
            <person name="Liu Y."/>
            <person name="Xu W."/>
            <person name="Pan J."/>
            <person name="Luo Z.H."/>
            <person name="Li M."/>
        </authorList>
    </citation>
    <scope>NUCLEOTIDE SEQUENCE [LARGE SCALE GENOMIC DNA]</scope>
    <source>
        <strain evidence="1">HyVt-233</strain>
    </source>
</reference>
<dbReference type="Proteomes" id="UP000886289">
    <property type="component" value="Unassembled WGS sequence"/>
</dbReference>
<gene>
    <name evidence="1" type="ORF">ENG63_05465</name>
</gene>
<accession>A0A7C0Y9I2</accession>
<comment type="caution">
    <text evidence="1">The sequence shown here is derived from an EMBL/GenBank/DDBJ whole genome shotgun (WGS) entry which is preliminary data.</text>
</comment>
<evidence type="ECO:0000313" key="1">
    <source>
        <dbReference type="EMBL" id="HDD44291.1"/>
    </source>
</evidence>
<dbReference type="AlphaFoldDB" id="A0A7C0Y9I2"/>
<sequence>MDRKECYIKKITKFLKEKIEDTDSTRILAEQVLKGAEGGLEINDVEFENWFENRFKYQFVWLDRDDYLKALVRALWLAPVFAGTDFGSSRQRDMAQVWTDTSRGFLGEIAVSKFFKEKFGIETALDTRRGELMEFLPTDIVKVKLPHEEWKKPDIKISIKTTKFNGRWLDVPGAQVEHSDVFILVKIGILRHHFLAFLKAVSFLKDKLFLKAKELGEINDTMAKKLWDEIPQFDSIPAYIAGYLNKNELNLPIHQLICRKKGKTKIRIAVTQGIGIFSIETLRNHPQIKELDPNGDLRIEIEPIIESITGTHFLAHSGGLKWGAENWKTLIEHL</sequence>
<protein>
    <recommendedName>
        <fullName evidence="2">Restriction endonuclease</fullName>
    </recommendedName>
</protein>
<proteinExistence type="predicted"/>
<evidence type="ECO:0008006" key="2">
    <source>
        <dbReference type="Google" id="ProtNLM"/>
    </source>
</evidence>